<gene>
    <name evidence="1" type="ORF">GO986_11600</name>
</gene>
<dbReference type="Proteomes" id="UP000483286">
    <property type="component" value="Unassembled WGS sequence"/>
</dbReference>
<protein>
    <submittedName>
        <fullName evidence="1">Uncharacterized protein</fullName>
    </submittedName>
</protein>
<evidence type="ECO:0000313" key="2">
    <source>
        <dbReference type="Proteomes" id="UP000483286"/>
    </source>
</evidence>
<comment type="caution">
    <text evidence="1">The sequence shown here is derived from an EMBL/GenBank/DDBJ whole genome shotgun (WGS) entry which is preliminary data.</text>
</comment>
<name>A0A7C9HS34_9DEIO</name>
<evidence type="ECO:0000313" key="1">
    <source>
        <dbReference type="EMBL" id="MVN87412.1"/>
    </source>
</evidence>
<dbReference type="RefSeq" id="WP_157459462.1">
    <property type="nucleotide sequence ID" value="NZ_WQLB01000014.1"/>
</dbReference>
<sequence length="106" mass="12162">MSPVIASADLRPEHLPTDDQEWRVFASSFDGYTHWNSFERCADIANTTLSQYTRTGALPTDLDVLRTCLFFELRRERHSGYPPDEAGQLYAKAVQQAIREQVTRRA</sequence>
<dbReference type="AlphaFoldDB" id="A0A7C9HS34"/>
<accession>A0A7C9HS34</accession>
<keyword evidence="2" id="KW-1185">Reference proteome</keyword>
<organism evidence="1 2">
    <name type="scientific">Deinococcus arboris</name>
    <dbReference type="NCBI Taxonomy" id="2682977"/>
    <lineage>
        <taxon>Bacteria</taxon>
        <taxon>Thermotogati</taxon>
        <taxon>Deinococcota</taxon>
        <taxon>Deinococci</taxon>
        <taxon>Deinococcales</taxon>
        <taxon>Deinococcaceae</taxon>
        <taxon>Deinococcus</taxon>
    </lineage>
</organism>
<reference evidence="1 2" key="1">
    <citation type="submission" date="2019-12" db="EMBL/GenBank/DDBJ databases">
        <title>Deinococcus sp. HMF7620 Genome sequencing and assembly.</title>
        <authorList>
            <person name="Kang H."/>
            <person name="Kim H."/>
            <person name="Joh K."/>
        </authorList>
    </citation>
    <scope>NUCLEOTIDE SEQUENCE [LARGE SCALE GENOMIC DNA]</scope>
    <source>
        <strain evidence="1 2">HMF7620</strain>
    </source>
</reference>
<proteinExistence type="predicted"/>
<dbReference type="EMBL" id="WQLB01000014">
    <property type="protein sequence ID" value="MVN87412.1"/>
    <property type="molecule type" value="Genomic_DNA"/>
</dbReference>